<reference evidence="1" key="1">
    <citation type="submission" date="2021-05" db="EMBL/GenBank/DDBJ databases">
        <authorList>
            <person name="Pan Q."/>
            <person name="Jouanno E."/>
            <person name="Zahm M."/>
            <person name="Klopp C."/>
            <person name="Cabau C."/>
            <person name="Louis A."/>
            <person name="Berthelot C."/>
            <person name="Parey E."/>
            <person name="Roest Crollius H."/>
            <person name="Montfort J."/>
            <person name="Robinson-Rechavi M."/>
            <person name="Bouchez O."/>
            <person name="Lampietro C."/>
            <person name="Lopez Roques C."/>
            <person name="Donnadieu C."/>
            <person name="Postlethwait J."/>
            <person name="Bobe J."/>
            <person name="Dillon D."/>
            <person name="Chandos A."/>
            <person name="von Hippel F."/>
            <person name="Guiguen Y."/>
        </authorList>
    </citation>
    <scope>NUCLEOTIDE SEQUENCE</scope>
    <source>
        <strain evidence="1">YG-Jan2019</strain>
    </source>
</reference>
<organism evidence="1 2">
    <name type="scientific">Dallia pectoralis</name>
    <name type="common">Alaska blackfish</name>
    <dbReference type="NCBI Taxonomy" id="75939"/>
    <lineage>
        <taxon>Eukaryota</taxon>
        <taxon>Metazoa</taxon>
        <taxon>Chordata</taxon>
        <taxon>Craniata</taxon>
        <taxon>Vertebrata</taxon>
        <taxon>Euteleostomi</taxon>
        <taxon>Actinopterygii</taxon>
        <taxon>Neopterygii</taxon>
        <taxon>Teleostei</taxon>
        <taxon>Protacanthopterygii</taxon>
        <taxon>Esociformes</taxon>
        <taxon>Umbridae</taxon>
        <taxon>Dallia</taxon>
    </lineage>
</organism>
<comment type="caution">
    <text evidence="1">The sequence shown here is derived from an EMBL/GenBank/DDBJ whole genome shotgun (WGS) entry which is preliminary data.</text>
</comment>
<protein>
    <submittedName>
        <fullName evidence="1">Uncharacterized protein</fullName>
    </submittedName>
</protein>
<gene>
    <name evidence="1" type="ORF">DPEC_G00225890</name>
</gene>
<dbReference type="EMBL" id="CM055746">
    <property type="protein sequence ID" value="KAJ7997142.1"/>
    <property type="molecule type" value="Genomic_DNA"/>
</dbReference>
<evidence type="ECO:0000313" key="1">
    <source>
        <dbReference type="EMBL" id="KAJ7997142.1"/>
    </source>
</evidence>
<name>A0ACC2G0S8_DALPE</name>
<dbReference type="Proteomes" id="UP001157502">
    <property type="component" value="Chromosome 19"/>
</dbReference>
<keyword evidence="2" id="KW-1185">Reference proteome</keyword>
<accession>A0ACC2G0S8</accession>
<proteinExistence type="predicted"/>
<sequence length="163" mass="18140">MLTCQRSALLVVSSSQKTTLRCSYQDLVDVCEVAVQVVRFVSGQLVDYLLLVGLHGLLINGLKDFTLDIVLQLFSSLTPTLEPTVEVGVVCAEHKDLEPAFGEEVAAVIAHDHPYIPHFIFKLIHHPFFIRHWYSSSKPSNSCPSCVKSPTLTYVIPVLKLYS</sequence>
<evidence type="ECO:0000313" key="2">
    <source>
        <dbReference type="Proteomes" id="UP001157502"/>
    </source>
</evidence>